<dbReference type="Proteomes" id="UP000005388">
    <property type="component" value="Unassembled WGS sequence"/>
</dbReference>
<dbReference type="EMBL" id="AEUZ02000001">
    <property type="protein sequence ID" value="EHJ57176.1"/>
    <property type="molecule type" value="Genomic_DNA"/>
</dbReference>
<proteinExistence type="predicted"/>
<dbReference type="STRING" id="764291.STRUR_0837"/>
<name>G5KEK2_9STRE</name>
<accession>G5KEK2</accession>
<protein>
    <submittedName>
        <fullName evidence="1">Uncharacterized protein</fullName>
    </submittedName>
</protein>
<comment type="caution">
    <text evidence="1">The sequence shown here is derived from an EMBL/GenBank/DDBJ whole genome shotgun (WGS) entry which is preliminary data.</text>
</comment>
<gene>
    <name evidence="1" type="ORF">STRUR_0837</name>
</gene>
<evidence type="ECO:0000313" key="2">
    <source>
        <dbReference type="Proteomes" id="UP000005388"/>
    </source>
</evidence>
<keyword evidence="2" id="KW-1185">Reference proteome</keyword>
<organism evidence="1 2">
    <name type="scientific">Streptococcus urinalis 2285-97</name>
    <dbReference type="NCBI Taxonomy" id="764291"/>
    <lineage>
        <taxon>Bacteria</taxon>
        <taxon>Bacillati</taxon>
        <taxon>Bacillota</taxon>
        <taxon>Bacilli</taxon>
        <taxon>Lactobacillales</taxon>
        <taxon>Streptococcaceae</taxon>
        <taxon>Streptococcus</taxon>
    </lineage>
</organism>
<evidence type="ECO:0000313" key="1">
    <source>
        <dbReference type="EMBL" id="EHJ57176.1"/>
    </source>
</evidence>
<dbReference type="AlphaFoldDB" id="G5KEK2"/>
<sequence>MINFGWTLDEYNNTDYYELLTILKAKEVDERESDPMSLL</sequence>
<reference evidence="1 2" key="1">
    <citation type="journal article" date="2014" name="Int. J. Syst. Evol. Microbiol.">
        <title>Phylogenomics and the dynamic genome evolution of the genus Streptococcus.</title>
        <authorList>
            <consortium name="The Broad Institute Genome Sequencing Platform"/>
            <person name="Richards V.P."/>
            <person name="Palmer S.R."/>
            <person name="Pavinski Bitar P.D."/>
            <person name="Qin X."/>
            <person name="Weinstock G.M."/>
            <person name="Highlander S.K."/>
            <person name="Town C.D."/>
            <person name="Burne R.A."/>
            <person name="Stanhope M.J."/>
        </authorList>
    </citation>
    <scope>NUCLEOTIDE SEQUENCE [LARGE SCALE GENOMIC DNA]</scope>
    <source>
        <strain evidence="1 2">2285-97</strain>
    </source>
</reference>